<dbReference type="Proteomes" id="UP001056855">
    <property type="component" value="Chromosome"/>
</dbReference>
<dbReference type="Pfam" id="PF18545">
    <property type="entry name" value="HalOD1"/>
    <property type="match status" value="1"/>
</dbReference>
<dbReference type="AlphaFoldDB" id="A0A9E7NBQ3"/>
<dbReference type="GeneID" id="73288697"/>
<dbReference type="RefSeq" id="WP_254158516.1">
    <property type="nucleotide sequence ID" value="NZ_CP100355.1"/>
</dbReference>
<evidence type="ECO:0000313" key="3">
    <source>
        <dbReference type="EMBL" id="UTF54005.1"/>
    </source>
</evidence>
<reference evidence="3" key="1">
    <citation type="submission" date="2022-06" db="EMBL/GenBank/DDBJ databases">
        <title>Diverse halophilic archaea isolated from saline environments.</title>
        <authorList>
            <person name="Cui H.-L."/>
        </authorList>
    </citation>
    <scope>NUCLEOTIDE SEQUENCE</scope>
    <source>
        <strain evidence="3">WLHS1</strain>
    </source>
</reference>
<feature type="domain" description="Halobacterial output" evidence="2">
    <location>
        <begin position="60"/>
        <end position="133"/>
    </location>
</feature>
<feature type="region of interest" description="Disordered" evidence="1">
    <location>
        <begin position="1"/>
        <end position="49"/>
    </location>
</feature>
<gene>
    <name evidence="3" type="ORF">NGM29_01585</name>
</gene>
<evidence type="ECO:0000259" key="2">
    <source>
        <dbReference type="Pfam" id="PF18545"/>
    </source>
</evidence>
<protein>
    <recommendedName>
        <fullName evidence="2">Halobacterial output domain-containing protein</fullName>
    </recommendedName>
</protein>
<feature type="compositionally biased region" description="Basic and acidic residues" evidence="1">
    <location>
        <begin position="1"/>
        <end position="21"/>
    </location>
</feature>
<name>A0A9E7NBQ3_9EURY</name>
<dbReference type="InterPro" id="IPR040624">
    <property type="entry name" value="HalOD1"/>
</dbReference>
<feature type="compositionally biased region" description="Polar residues" evidence="1">
    <location>
        <begin position="25"/>
        <end position="36"/>
    </location>
</feature>
<dbReference type="KEGG" id="sawl:NGM29_01585"/>
<evidence type="ECO:0000313" key="4">
    <source>
        <dbReference type="Proteomes" id="UP001056855"/>
    </source>
</evidence>
<keyword evidence="4" id="KW-1185">Reference proteome</keyword>
<accession>A0A9E7NBQ3</accession>
<proteinExistence type="predicted"/>
<sequence length="133" mass="14073">MIRTGTEDANVKSDASDRGGLEAESATTGAVETSESAVGPDRRRSTIEDAPLAYTFDPTEETPAQAIIDAVAAADGCDPLSLPPLFDAIDPDALNGLVAQPRSGPERRSWALSFEYGGWLVTVDADRRIVLEP</sequence>
<dbReference type="EMBL" id="CP100355">
    <property type="protein sequence ID" value="UTF54005.1"/>
    <property type="molecule type" value="Genomic_DNA"/>
</dbReference>
<organism evidence="3 4">
    <name type="scientific">Natronosalvus rutilus</name>
    <dbReference type="NCBI Taxonomy" id="2953753"/>
    <lineage>
        <taxon>Archaea</taxon>
        <taxon>Methanobacteriati</taxon>
        <taxon>Methanobacteriota</taxon>
        <taxon>Stenosarchaea group</taxon>
        <taxon>Halobacteria</taxon>
        <taxon>Halobacteriales</taxon>
        <taxon>Natrialbaceae</taxon>
        <taxon>Natronosalvus</taxon>
    </lineage>
</organism>
<evidence type="ECO:0000256" key="1">
    <source>
        <dbReference type="SAM" id="MobiDB-lite"/>
    </source>
</evidence>